<evidence type="ECO:0000313" key="2">
    <source>
        <dbReference type="EMBL" id="SFT62359.1"/>
    </source>
</evidence>
<dbReference type="OrthoDB" id="122286at2"/>
<dbReference type="PANTHER" id="PTHR33169">
    <property type="entry name" value="PADR-FAMILY TRANSCRIPTIONAL REGULATOR"/>
    <property type="match status" value="1"/>
</dbReference>
<proteinExistence type="predicted"/>
<dbReference type="EMBL" id="FPAT01000004">
    <property type="protein sequence ID" value="SFT62359.1"/>
    <property type="molecule type" value="Genomic_DNA"/>
</dbReference>
<accession>A0A1I6ZI44</accession>
<organism evidence="2 3">
    <name type="scientific">Actinopolyspora righensis</name>
    <dbReference type="NCBI Taxonomy" id="995060"/>
    <lineage>
        <taxon>Bacteria</taxon>
        <taxon>Bacillati</taxon>
        <taxon>Actinomycetota</taxon>
        <taxon>Actinomycetes</taxon>
        <taxon>Actinopolysporales</taxon>
        <taxon>Actinopolysporaceae</taxon>
        <taxon>Actinopolyspora</taxon>
        <taxon>Actinopolyspora alba group</taxon>
    </lineage>
</organism>
<dbReference type="STRING" id="995060.SAMN04487904_104392"/>
<dbReference type="Gene3D" id="1.10.10.10">
    <property type="entry name" value="Winged helix-like DNA-binding domain superfamily/Winged helix DNA-binding domain"/>
    <property type="match status" value="1"/>
</dbReference>
<evidence type="ECO:0000313" key="3">
    <source>
        <dbReference type="Proteomes" id="UP000199165"/>
    </source>
</evidence>
<dbReference type="AlphaFoldDB" id="A0A1I6ZI44"/>
<gene>
    <name evidence="2" type="ORF">SAMN04487904_104392</name>
</gene>
<reference evidence="3" key="1">
    <citation type="submission" date="2016-10" db="EMBL/GenBank/DDBJ databases">
        <authorList>
            <person name="Varghese N."/>
            <person name="Submissions S."/>
        </authorList>
    </citation>
    <scope>NUCLEOTIDE SEQUENCE [LARGE SCALE GENOMIC DNA]</scope>
    <source>
        <strain evidence="3">DSM 45501</strain>
    </source>
</reference>
<dbReference type="InterPro" id="IPR052509">
    <property type="entry name" value="Metal_resp_DNA-bind_regulator"/>
</dbReference>
<feature type="domain" description="Transcription regulator PadR N-terminal" evidence="1">
    <location>
        <begin position="19"/>
        <end position="90"/>
    </location>
</feature>
<dbReference type="Proteomes" id="UP000199165">
    <property type="component" value="Unassembled WGS sequence"/>
</dbReference>
<name>A0A1I6ZI44_9ACTN</name>
<dbReference type="SUPFAM" id="SSF46785">
    <property type="entry name" value="Winged helix' DNA-binding domain"/>
    <property type="match status" value="1"/>
</dbReference>
<dbReference type="PANTHER" id="PTHR33169:SF14">
    <property type="entry name" value="TRANSCRIPTIONAL REGULATOR RV3488"/>
    <property type="match status" value="1"/>
</dbReference>
<dbReference type="Pfam" id="PF03551">
    <property type="entry name" value="PadR"/>
    <property type="match status" value="1"/>
</dbReference>
<dbReference type="InterPro" id="IPR005149">
    <property type="entry name" value="Tscrpt_reg_PadR_N"/>
</dbReference>
<dbReference type="RefSeq" id="WP_092977147.1">
    <property type="nucleotide sequence ID" value="NZ_FPAT01000004.1"/>
</dbReference>
<dbReference type="InterPro" id="IPR036388">
    <property type="entry name" value="WH-like_DNA-bd_sf"/>
</dbReference>
<keyword evidence="3" id="KW-1185">Reference proteome</keyword>
<evidence type="ECO:0000259" key="1">
    <source>
        <dbReference type="Pfam" id="PF03551"/>
    </source>
</evidence>
<dbReference type="InterPro" id="IPR036390">
    <property type="entry name" value="WH_DNA-bd_sf"/>
</dbReference>
<sequence>MDEVIWPAQWLRGVLRLMVLAVIAEGPTYGYEITQRLQRAGLGHLKGGTLYPLLRRLAEEGAVVARWHESETGPGRKYFYLTRYGVEQLEQERYRWIEFTNRTTTLLDEATAENGE</sequence>
<protein>
    <submittedName>
        <fullName evidence="2">PadR family transcriptional regulator, regulatory protein PadR</fullName>
    </submittedName>
</protein>